<feature type="domain" description="Peptidase M16 N-terminal" evidence="2">
    <location>
        <begin position="85"/>
        <end position="227"/>
    </location>
</feature>
<proteinExistence type="predicted"/>
<organism evidence="4 5">
    <name type="scientific">Corallococcus sicarius</name>
    <dbReference type="NCBI Taxonomy" id="2316726"/>
    <lineage>
        <taxon>Bacteria</taxon>
        <taxon>Pseudomonadati</taxon>
        <taxon>Myxococcota</taxon>
        <taxon>Myxococcia</taxon>
        <taxon>Myxococcales</taxon>
        <taxon>Cystobacterineae</taxon>
        <taxon>Myxococcaceae</taxon>
        <taxon>Corallococcus</taxon>
    </lineage>
</organism>
<name>A0A3A8MZY5_9BACT</name>
<evidence type="ECO:0000313" key="5">
    <source>
        <dbReference type="Proteomes" id="UP000273405"/>
    </source>
</evidence>
<dbReference type="InterPro" id="IPR011249">
    <property type="entry name" value="Metalloenz_LuxS/M16"/>
</dbReference>
<sequence length="505" mass="54103">MASRKIASVKKTVRKAAKAVRKQAVSARNKVAVAAVRAKTPARSKSAPSKPAPKSAAPKSGAAATGALKLPPLHESTTSTGLRVIAAERGPLPLVSVRLVMRAGAVCDPQGKDGLADFTARLLRRGTKRMDADGISEAVEFVGASLYAGVNEDVLSVYLTTPAEHFSAMLDVLGQVVREPTFPQQEVVDARERALAQFANDLDDPSAIADRAFTRVLWGDHPYGRDLGGIKRTVSTFTRDDVVRFHAERMGPRVSMLTVVGAIAPETVAAEAERAFAGWTGGPDTPPELPRKQAPLAKAGQVLLVDKPDQTQSQVRLGGPGFWLGHEDYFPATAMNIALGGGFTSRLMNEIRVNRGLTYGVSSYFDTMSAGGVFALSTFTKTASTREIIDVALEEIHGVRDGGLKPRELKDAQSYLAGLYPLRTETNESVASVIADIRMHGLGDDWVEKFRDRLRAVTPKDVARVAKKYAFADRPAIVVLGKASEVKPLLEGLGPITVVPASEYE</sequence>
<dbReference type="InterPro" id="IPR050361">
    <property type="entry name" value="MPP/UQCRC_Complex"/>
</dbReference>
<dbReference type="OrthoDB" id="9811314at2"/>
<dbReference type="RefSeq" id="WP_120628402.1">
    <property type="nucleotide sequence ID" value="NZ_RAWG01000223.1"/>
</dbReference>
<dbReference type="GO" id="GO:0046872">
    <property type="term" value="F:metal ion binding"/>
    <property type="evidence" value="ECO:0007669"/>
    <property type="project" value="InterPro"/>
</dbReference>
<feature type="region of interest" description="Disordered" evidence="1">
    <location>
        <begin position="34"/>
        <end position="63"/>
    </location>
</feature>
<dbReference type="InterPro" id="IPR007863">
    <property type="entry name" value="Peptidase_M16_C"/>
</dbReference>
<dbReference type="Pfam" id="PF00675">
    <property type="entry name" value="Peptidase_M16"/>
    <property type="match status" value="1"/>
</dbReference>
<dbReference type="Proteomes" id="UP000273405">
    <property type="component" value="Unassembled WGS sequence"/>
</dbReference>
<accession>A0A3A8MZY5</accession>
<dbReference type="SUPFAM" id="SSF63411">
    <property type="entry name" value="LuxS/MPP-like metallohydrolase"/>
    <property type="match status" value="2"/>
</dbReference>
<evidence type="ECO:0000259" key="3">
    <source>
        <dbReference type="Pfam" id="PF05193"/>
    </source>
</evidence>
<dbReference type="Gene3D" id="3.30.830.10">
    <property type="entry name" value="Metalloenzyme, LuxS/M16 peptidase-like"/>
    <property type="match status" value="2"/>
</dbReference>
<protein>
    <submittedName>
        <fullName evidence="4">Insulinase family protein</fullName>
    </submittedName>
</protein>
<dbReference type="AlphaFoldDB" id="A0A3A8MZY5"/>
<feature type="domain" description="Peptidase M16 C-terminal" evidence="3">
    <location>
        <begin position="237"/>
        <end position="414"/>
    </location>
</feature>
<comment type="caution">
    <text evidence="4">The sequence shown here is derived from an EMBL/GenBank/DDBJ whole genome shotgun (WGS) entry which is preliminary data.</text>
</comment>
<dbReference type="EMBL" id="RAWG01000223">
    <property type="protein sequence ID" value="RKH37778.1"/>
    <property type="molecule type" value="Genomic_DNA"/>
</dbReference>
<dbReference type="InterPro" id="IPR011765">
    <property type="entry name" value="Pept_M16_N"/>
</dbReference>
<dbReference type="PANTHER" id="PTHR11851:SF224">
    <property type="entry name" value="PROCESSING PROTEASE"/>
    <property type="match status" value="1"/>
</dbReference>
<evidence type="ECO:0000256" key="1">
    <source>
        <dbReference type="SAM" id="MobiDB-lite"/>
    </source>
</evidence>
<keyword evidence="5" id="KW-1185">Reference proteome</keyword>
<dbReference type="PANTHER" id="PTHR11851">
    <property type="entry name" value="METALLOPROTEASE"/>
    <property type="match status" value="1"/>
</dbReference>
<dbReference type="Pfam" id="PF05193">
    <property type="entry name" value="Peptidase_M16_C"/>
    <property type="match status" value="1"/>
</dbReference>
<evidence type="ECO:0000313" key="4">
    <source>
        <dbReference type="EMBL" id="RKH37778.1"/>
    </source>
</evidence>
<gene>
    <name evidence="4" type="ORF">D7X12_28435</name>
</gene>
<reference evidence="5" key="1">
    <citation type="submission" date="2018-09" db="EMBL/GenBank/DDBJ databases">
        <authorList>
            <person name="Livingstone P.G."/>
            <person name="Whitworth D.E."/>
        </authorList>
    </citation>
    <scope>NUCLEOTIDE SEQUENCE [LARGE SCALE GENOMIC DNA]</scope>
    <source>
        <strain evidence="5">CA040B</strain>
    </source>
</reference>
<evidence type="ECO:0000259" key="2">
    <source>
        <dbReference type="Pfam" id="PF00675"/>
    </source>
</evidence>